<gene>
    <name evidence="2" type="ORF">DM02DRAFT_630302</name>
</gene>
<proteinExistence type="predicted"/>
<accession>A0A2V1DMJ1</accession>
<reference evidence="2 3" key="1">
    <citation type="journal article" date="2018" name="Sci. Rep.">
        <title>Comparative genomics provides insights into the lifestyle and reveals functional heterogeneity of dark septate endophytic fungi.</title>
        <authorList>
            <person name="Knapp D.G."/>
            <person name="Nemeth J.B."/>
            <person name="Barry K."/>
            <person name="Hainaut M."/>
            <person name="Henrissat B."/>
            <person name="Johnson J."/>
            <person name="Kuo A."/>
            <person name="Lim J.H.P."/>
            <person name="Lipzen A."/>
            <person name="Nolan M."/>
            <person name="Ohm R.A."/>
            <person name="Tamas L."/>
            <person name="Grigoriev I.V."/>
            <person name="Spatafora J.W."/>
            <person name="Nagy L.G."/>
            <person name="Kovacs G.M."/>
        </authorList>
    </citation>
    <scope>NUCLEOTIDE SEQUENCE [LARGE SCALE GENOMIC DNA]</scope>
    <source>
        <strain evidence="2 3">DSE2036</strain>
    </source>
</reference>
<protein>
    <submittedName>
        <fullName evidence="2">Uncharacterized protein</fullName>
    </submittedName>
</protein>
<feature type="compositionally biased region" description="Basic and acidic residues" evidence="1">
    <location>
        <begin position="1"/>
        <end position="18"/>
    </location>
</feature>
<dbReference type="PANTHER" id="PTHR38790:SF4">
    <property type="entry name" value="2EXR DOMAIN-CONTAINING PROTEIN"/>
    <property type="match status" value="1"/>
</dbReference>
<dbReference type="EMBL" id="KZ805415">
    <property type="protein sequence ID" value="PVH98354.1"/>
    <property type="molecule type" value="Genomic_DNA"/>
</dbReference>
<dbReference type="AlphaFoldDB" id="A0A2V1DMJ1"/>
<evidence type="ECO:0000313" key="2">
    <source>
        <dbReference type="EMBL" id="PVH98354.1"/>
    </source>
</evidence>
<evidence type="ECO:0000313" key="3">
    <source>
        <dbReference type="Proteomes" id="UP000244855"/>
    </source>
</evidence>
<dbReference type="Proteomes" id="UP000244855">
    <property type="component" value="Unassembled WGS sequence"/>
</dbReference>
<dbReference type="OrthoDB" id="5413827at2759"/>
<organism evidence="2 3">
    <name type="scientific">Periconia macrospinosa</name>
    <dbReference type="NCBI Taxonomy" id="97972"/>
    <lineage>
        <taxon>Eukaryota</taxon>
        <taxon>Fungi</taxon>
        <taxon>Dikarya</taxon>
        <taxon>Ascomycota</taxon>
        <taxon>Pezizomycotina</taxon>
        <taxon>Dothideomycetes</taxon>
        <taxon>Pleosporomycetidae</taxon>
        <taxon>Pleosporales</taxon>
        <taxon>Massarineae</taxon>
        <taxon>Periconiaceae</taxon>
        <taxon>Periconia</taxon>
    </lineage>
</organism>
<dbReference type="PANTHER" id="PTHR38790">
    <property type="entry name" value="2EXR DOMAIN-CONTAINING PROTEIN-RELATED"/>
    <property type="match status" value="1"/>
</dbReference>
<keyword evidence="3" id="KW-1185">Reference proteome</keyword>
<name>A0A2V1DMJ1_9PLEO</name>
<feature type="region of interest" description="Disordered" evidence="1">
    <location>
        <begin position="1"/>
        <end position="23"/>
    </location>
</feature>
<evidence type="ECO:0000256" key="1">
    <source>
        <dbReference type="SAM" id="MobiDB-lite"/>
    </source>
</evidence>
<sequence length="245" mass="28004">MANRGNDRKKPAPAEDRPTKRRRRYHLYTNGMLNVVPKGEKLEIAQMNAETSPLLRLPREIRDMIWKHVLQKDEYYAKKWRYGRRLFRPSVESGATGLPILGTCRQIYSEAVLFPYQGTTLHAEGYDLDIFVAAARKMKAAHRALITRVGIYVPWKPIIGGVYWMSWCLGDLKTIPLLFPGLRHIQIECPDGTDIDGNDEGKSRVDQVRGYIAHLQLRIPTATIEIVDHSKKLSERTKLAISGLL</sequence>